<comment type="similarity">
    <text evidence="2 10">Belongs to the organic radical-activating enzymes family.</text>
</comment>
<dbReference type="Gene3D" id="3.20.20.70">
    <property type="entry name" value="Aldolase class I"/>
    <property type="match status" value="1"/>
</dbReference>
<name>A0A1X7JQJ6_9CORY</name>
<keyword evidence="9 10" id="KW-0411">Iron-sulfur</keyword>
<keyword evidence="6 10" id="KW-0479">Metal-binding</keyword>
<dbReference type="InterPro" id="IPR013785">
    <property type="entry name" value="Aldolase_TIM"/>
</dbReference>
<dbReference type="Pfam" id="PF04055">
    <property type="entry name" value="Radical_SAM"/>
    <property type="match status" value="1"/>
</dbReference>
<dbReference type="SUPFAM" id="SSF102114">
    <property type="entry name" value="Radical SAM enzymes"/>
    <property type="match status" value="1"/>
</dbReference>
<dbReference type="EMBL" id="FXAR01000006">
    <property type="protein sequence ID" value="SMG29974.1"/>
    <property type="molecule type" value="Genomic_DNA"/>
</dbReference>
<protein>
    <recommendedName>
        <fullName evidence="3 10">Pyruvate formate-lyase-activating enzyme</fullName>
        <ecNumber evidence="10">1.97.1.4</ecNumber>
    </recommendedName>
</protein>
<dbReference type="RefSeq" id="WP_085549922.1">
    <property type="nucleotide sequence ID" value="NZ_FXAR01000006.1"/>
</dbReference>
<keyword evidence="12" id="KW-0456">Lyase</keyword>
<accession>A0A1X7JQJ6</accession>
<dbReference type="InterPro" id="IPR001989">
    <property type="entry name" value="Radical_activat_CS"/>
</dbReference>
<comment type="cofactor">
    <cofactor evidence="10">
        <name>[4Fe-4S] cluster</name>
        <dbReference type="ChEBI" id="CHEBI:49883"/>
    </cofactor>
    <text evidence="10">Binds 1 [4Fe-4S] cluster. The cluster is coordinated with 3 cysteines and an exchangeable S-adenosyl-L-methionine.</text>
</comment>
<comment type="function">
    <text evidence="1 10">Activation of pyruvate formate-lyase under anaerobic conditions by generation of an organic free radical, using S-adenosylmethionine and reduced flavodoxin as cosubstrates to produce 5'-deoxy-adenosine.</text>
</comment>
<dbReference type="GO" id="GO:0043365">
    <property type="term" value="F:[formate-C-acetyltransferase]-activating enzyme activity"/>
    <property type="evidence" value="ECO:0007669"/>
    <property type="project" value="UniProtKB-UniRule"/>
</dbReference>
<keyword evidence="7 10" id="KW-0560">Oxidoreductase</keyword>
<evidence type="ECO:0000256" key="2">
    <source>
        <dbReference type="ARBA" id="ARBA00009777"/>
    </source>
</evidence>
<evidence type="ECO:0000256" key="5">
    <source>
        <dbReference type="ARBA" id="ARBA00022691"/>
    </source>
</evidence>
<dbReference type="PANTHER" id="PTHR30352">
    <property type="entry name" value="PYRUVATE FORMATE-LYASE-ACTIVATING ENZYME"/>
    <property type="match status" value="1"/>
</dbReference>
<dbReference type="AlphaFoldDB" id="A0A1X7JQJ6"/>
<dbReference type="GO" id="GO:0046872">
    <property type="term" value="F:metal ion binding"/>
    <property type="evidence" value="ECO:0007669"/>
    <property type="project" value="UniProtKB-UniRule"/>
</dbReference>
<gene>
    <name evidence="12" type="ORF">SAMN06295981_1809</name>
</gene>
<dbReference type="SFLD" id="SFLDG01066">
    <property type="entry name" value="organic_radical-activating_enz"/>
    <property type="match status" value="1"/>
</dbReference>
<keyword evidence="10" id="KW-0963">Cytoplasm</keyword>
<evidence type="ECO:0000256" key="3">
    <source>
        <dbReference type="ARBA" id="ARBA00021356"/>
    </source>
</evidence>
<sequence length="287" mass="31692">MPKDGVTGVVHLSPEEGERLRGVAAGIGGTAEDLTRPELLDARVTGDVALVHSWEMVTAVDGPGTRMTLFLTGCPLRCQYCHNPDTMEMRTGTLERVEDVVKRITRYKRVFQVTGGGLTISGGEPLFQLAFTRRVLAEVHAAGIHTAIDTSGFLGARLSDEDLENIDLVLLDVKSGDEKTYREVTGQQLQPTLDFGARLAALDKPVWVRFVLVPGLTDDPENVARVADIVAGWPNVQRVEVLPFHNMGADKWRELGIRYNLENTKPPTSRSLKETRQAFRDRGIDTY</sequence>
<keyword evidence="12" id="KW-0670">Pyruvate</keyword>
<comment type="catalytic activity">
    <reaction evidence="10">
        <text>glycyl-[formate C-acetyltransferase] + reduced [flavodoxin] + S-adenosyl-L-methionine = glycin-2-yl radical-[formate C-acetyltransferase] + semiquinone [flavodoxin] + 5'-deoxyadenosine + L-methionine + H(+)</text>
        <dbReference type="Rhea" id="RHEA:19225"/>
        <dbReference type="Rhea" id="RHEA-COMP:10622"/>
        <dbReference type="Rhea" id="RHEA-COMP:12190"/>
        <dbReference type="Rhea" id="RHEA-COMP:12191"/>
        <dbReference type="Rhea" id="RHEA-COMP:14480"/>
        <dbReference type="ChEBI" id="CHEBI:15378"/>
        <dbReference type="ChEBI" id="CHEBI:17319"/>
        <dbReference type="ChEBI" id="CHEBI:29947"/>
        <dbReference type="ChEBI" id="CHEBI:32722"/>
        <dbReference type="ChEBI" id="CHEBI:57618"/>
        <dbReference type="ChEBI" id="CHEBI:57844"/>
        <dbReference type="ChEBI" id="CHEBI:59789"/>
        <dbReference type="ChEBI" id="CHEBI:140311"/>
        <dbReference type="EC" id="1.97.1.4"/>
    </reaction>
</comment>
<dbReference type="PROSITE" id="PS51918">
    <property type="entry name" value="RADICAL_SAM"/>
    <property type="match status" value="1"/>
</dbReference>
<keyword evidence="5 10" id="KW-0949">S-adenosyl-L-methionine</keyword>
<feature type="domain" description="Radical SAM core" evidence="11">
    <location>
        <begin position="60"/>
        <end position="285"/>
    </location>
</feature>
<evidence type="ECO:0000256" key="4">
    <source>
        <dbReference type="ARBA" id="ARBA00022485"/>
    </source>
</evidence>
<dbReference type="InterPro" id="IPR034457">
    <property type="entry name" value="Organic_radical-activating"/>
</dbReference>
<evidence type="ECO:0000256" key="9">
    <source>
        <dbReference type="ARBA" id="ARBA00023014"/>
    </source>
</evidence>
<dbReference type="GO" id="GO:0005737">
    <property type="term" value="C:cytoplasm"/>
    <property type="evidence" value="ECO:0007669"/>
    <property type="project" value="UniProtKB-SubCell"/>
</dbReference>
<evidence type="ECO:0000256" key="10">
    <source>
        <dbReference type="RuleBase" id="RU362053"/>
    </source>
</evidence>
<dbReference type="GO" id="GO:0051539">
    <property type="term" value="F:4 iron, 4 sulfur cluster binding"/>
    <property type="evidence" value="ECO:0007669"/>
    <property type="project" value="UniProtKB-UniRule"/>
</dbReference>
<dbReference type="PANTHER" id="PTHR30352:SF5">
    <property type="entry name" value="PYRUVATE FORMATE-LYASE 1-ACTIVATING ENZYME"/>
    <property type="match status" value="1"/>
</dbReference>
<comment type="subcellular location">
    <subcellularLocation>
        <location evidence="10">Cytoplasm</location>
    </subcellularLocation>
</comment>
<evidence type="ECO:0000313" key="12">
    <source>
        <dbReference type="EMBL" id="SMG29974.1"/>
    </source>
</evidence>
<reference evidence="13" key="1">
    <citation type="submission" date="2017-04" db="EMBL/GenBank/DDBJ databases">
        <authorList>
            <person name="Varghese N."/>
            <person name="Submissions S."/>
        </authorList>
    </citation>
    <scope>NUCLEOTIDE SEQUENCE [LARGE SCALE GENOMIC DNA]</scope>
    <source>
        <strain evidence="13">VDS</strain>
    </source>
</reference>
<dbReference type="NCBIfam" id="TIGR02493">
    <property type="entry name" value="PFLA"/>
    <property type="match status" value="1"/>
</dbReference>
<dbReference type="EC" id="1.97.1.4" evidence="10"/>
<evidence type="ECO:0000256" key="1">
    <source>
        <dbReference type="ARBA" id="ARBA00003141"/>
    </source>
</evidence>
<keyword evidence="4 10" id="KW-0004">4Fe-4S</keyword>
<evidence type="ECO:0000256" key="8">
    <source>
        <dbReference type="ARBA" id="ARBA00023004"/>
    </source>
</evidence>
<evidence type="ECO:0000256" key="7">
    <source>
        <dbReference type="ARBA" id="ARBA00023002"/>
    </source>
</evidence>
<dbReference type="GO" id="GO:0016829">
    <property type="term" value="F:lyase activity"/>
    <property type="evidence" value="ECO:0007669"/>
    <property type="project" value="UniProtKB-KW"/>
</dbReference>
<dbReference type="InterPro" id="IPR012838">
    <property type="entry name" value="PFL1_activating"/>
</dbReference>
<dbReference type="OrthoDB" id="9782387at2"/>
<organism evidence="12 13">
    <name type="scientific">Corynebacterium pollutisoli</name>
    <dbReference type="NCBI Taxonomy" id="1610489"/>
    <lineage>
        <taxon>Bacteria</taxon>
        <taxon>Bacillati</taxon>
        <taxon>Actinomycetota</taxon>
        <taxon>Actinomycetes</taxon>
        <taxon>Mycobacteriales</taxon>
        <taxon>Corynebacteriaceae</taxon>
        <taxon>Corynebacterium</taxon>
    </lineage>
</organism>
<dbReference type="CDD" id="cd01335">
    <property type="entry name" value="Radical_SAM"/>
    <property type="match status" value="1"/>
</dbReference>
<proteinExistence type="inferred from homology"/>
<keyword evidence="13" id="KW-1185">Reference proteome</keyword>
<dbReference type="SFLD" id="SFLDS00029">
    <property type="entry name" value="Radical_SAM"/>
    <property type="match status" value="1"/>
</dbReference>
<evidence type="ECO:0000259" key="11">
    <source>
        <dbReference type="PROSITE" id="PS51918"/>
    </source>
</evidence>
<dbReference type="InterPro" id="IPR058240">
    <property type="entry name" value="rSAM_sf"/>
</dbReference>
<dbReference type="PROSITE" id="PS01087">
    <property type="entry name" value="RADICAL_ACTIVATING"/>
    <property type="match status" value="1"/>
</dbReference>
<dbReference type="Proteomes" id="UP000193309">
    <property type="component" value="Unassembled WGS sequence"/>
</dbReference>
<evidence type="ECO:0000313" key="13">
    <source>
        <dbReference type="Proteomes" id="UP000193309"/>
    </source>
</evidence>
<evidence type="ECO:0000256" key="6">
    <source>
        <dbReference type="ARBA" id="ARBA00022723"/>
    </source>
</evidence>
<dbReference type="STRING" id="1610489.SAMN06295981_1809"/>
<dbReference type="InterPro" id="IPR007197">
    <property type="entry name" value="rSAM"/>
</dbReference>
<keyword evidence="8 10" id="KW-0408">Iron</keyword>